<keyword evidence="9" id="KW-1185">Reference proteome</keyword>
<evidence type="ECO:0000256" key="6">
    <source>
        <dbReference type="SAM" id="MobiDB-lite"/>
    </source>
</evidence>
<dbReference type="Pfam" id="PF02362">
    <property type="entry name" value="B3"/>
    <property type="match status" value="2"/>
</dbReference>
<name>A0ABD3TNS0_9LAMI</name>
<dbReference type="PANTHER" id="PTHR31920:SF135">
    <property type="entry name" value="B3 DOMAIN-CONTAINING PROTEIN OS03G0621600-RELATED"/>
    <property type="match status" value="1"/>
</dbReference>
<dbReference type="GO" id="GO:0005634">
    <property type="term" value="C:nucleus"/>
    <property type="evidence" value="ECO:0007669"/>
    <property type="project" value="UniProtKB-SubCell"/>
</dbReference>
<feature type="region of interest" description="Disordered" evidence="6">
    <location>
        <begin position="268"/>
        <end position="292"/>
    </location>
</feature>
<proteinExistence type="predicted"/>
<sequence length="292" mass="34019">MVESNGAPYSDDLPEFFQIYLPSTWSQRMKIPPAFIKNFDGIVSVFVTLKTSSQLSWQVTTNKIDKNWFFEKGWPEFVQENSLKKWDFLTFCYDGNTSFYVNIFAINGIKKSTRTKNLQEDEASDIPAVKRKKYEEKRGRGRPKRKIAKPFFPEFFKVFLPQSLASQKILIPPDFIKHFNRSIQEKIILKDVEGKVWHVGVERSLYEVFIKGGWHNFVCNHYLEVGDFMVFKYVGSYSFLVKLFGPNGCKKDAFASKNIAATHVKIEQGTEEENEPKQTTSIHRQQDHLLRS</sequence>
<comment type="caution">
    <text evidence="8">The sequence shown here is derived from an EMBL/GenBank/DDBJ whole genome shotgun (WGS) entry which is preliminary data.</text>
</comment>
<reference evidence="8 9" key="1">
    <citation type="submission" date="2024-12" db="EMBL/GenBank/DDBJ databases">
        <title>The unique morphological basis and parallel evolutionary history of personate flowers in Penstemon.</title>
        <authorList>
            <person name="Depatie T.H."/>
            <person name="Wessinger C.A."/>
        </authorList>
    </citation>
    <scope>NUCLEOTIDE SEQUENCE [LARGE SCALE GENOMIC DNA]</scope>
    <source>
        <strain evidence="8">WTNN_2</strain>
        <tissue evidence="8">Leaf</tissue>
    </source>
</reference>
<comment type="subcellular location">
    <subcellularLocation>
        <location evidence="1">Nucleus</location>
    </subcellularLocation>
</comment>
<dbReference type="InterPro" id="IPR015300">
    <property type="entry name" value="DNA-bd_pseudobarrel_sf"/>
</dbReference>
<gene>
    <name evidence="8" type="ORF">ACJIZ3_023318</name>
</gene>
<evidence type="ECO:0000256" key="2">
    <source>
        <dbReference type="ARBA" id="ARBA00023015"/>
    </source>
</evidence>
<accession>A0ABD3TNS0</accession>
<evidence type="ECO:0000256" key="5">
    <source>
        <dbReference type="ARBA" id="ARBA00023242"/>
    </source>
</evidence>
<keyword evidence="3" id="KW-0238">DNA-binding</keyword>
<evidence type="ECO:0000256" key="4">
    <source>
        <dbReference type="ARBA" id="ARBA00023163"/>
    </source>
</evidence>
<dbReference type="CDD" id="cd10017">
    <property type="entry name" value="B3_DNA"/>
    <property type="match status" value="2"/>
</dbReference>
<evidence type="ECO:0000313" key="9">
    <source>
        <dbReference type="Proteomes" id="UP001634393"/>
    </source>
</evidence>
<organism evidence="8 9">
    <name type="scientific">Penstemon smallii</name>
    <dbReference type="NCBI Taxonomy" id="265156"/>
    <lineage>
        <taxon>Eukaryota</taxon>
        <taxon>Viridiplantae</taxon>
        <taxon>Streptophyta</taxon>
        <taxon>Embryophyta</taxon>
        <taxon>Tracheophyta</taxon>
        <taxon>Spermatophyta</taxon>
        <taxon>Magnoliopsida</taxon>
        <taxon>eudicotyledons</taxon>
        <taxon>Gunneridae</taxon>
        <taxon>Pentapetalae</taxon>
        <taxon>asterids</taxon>
        <taxon>lamiids</taxon>
        <taxon>Lamiales</taxon>
        <taxon>Plantaginaceae</taxon>
        <taxon>Cheloneae</taxon>
        <taxon>Penstemon</taxon>
    </lineage>
</organism>
<evidence type="ECO:0000256" key="1">
    <source>
        <dbReference type="ARBA" id="ARBA00004123"/>
    </source>
</evidence>
<evidence type="ECO:0000256" key="3">
    <source>
        <dbReference type="ARBA" id="ARBA00023125"/>
    </source>
</evidence>
<dbReference type="EMBL" id="JBJXBP010000003">
    <property type="protein sequence ID" value="KAL3838727.1"/>
    <property type="molecule type" value="Genomic_DNA"/>
</dbReference>
<dbReference type="SUPFAM" id="SSF101936">
    <property type="entry name" value="DNA-binding pseudobarrel domain"/>
    <property type="match status" value="2"/>
</dbReference>
<dbReference type="AlphaFoldDB" id="A0ABD3TNS0"/>
<keyword evidence="2" id="KW-0805">Transcription regulation</keyword>
<evidence type="ECO:0000259" key="7">
    <source>
        <dbReference type="PROSITE" id="PS50863"/>
    </source>
</evidence>
<dbReference type="Proteomes" id="UP001634393">
    <property type="component" value="Unassembled WGS sequence"/>
</dbReference>
<feature type="domain" description="TF-B3" evidence="7">
    <location>
        <begin position="154"/>
        <end position="247"/>
    </location>
</feature>
<keyword evidence="5" id="KW-0539">Nucleus</keyword>
<dbReference type="SMART" id="SM01019">
    <property type="entry name" value="B3"/>
    <property type="match status" value="2"/>
</dbReference>
<dbReference type="InterPro" id="IPR003340">
    <property type="entry name" value="B3_DNA-bd"/>
</dbReference>
<protein>
    <recommendedName>
        <fullName evidence="7">TF-B3 domain-containing protein</fullName>
    </recommendedName>
</protein>
<feature type="domain" description="TF-B3" evidence="7">
    <location>
        <begin position="14"/>
        <end position="107"/>
    </location>
</feature>
<evidence type="ECO:0000313" key="8">
    <source>
        <dbReference type="EMBL" id="KAL3838727.1"/>
    </source>
</evidence>
<dbReference type="GO" id="GO:0003677">
    <property type="term" value="F:DNA binding"/>
    <property type="evidence" value="ECO:0007669"/>
    <property type="project" value="UniProtKB-KW"/>
</dbReference>
<keyword evidence="4" id="KW-0804">Transcription</keyword>
<dbReference type="Gene3D" id="2.40.330.10">
    <property type="entry name" value="DNA-binding pseudobarrel domain"/>
    <property type="match status" value="2"/>
</dbReference>
<dbReference type="PANTHER" id="PTHR31920">
    <property type="entry name" value="B3 DOMAIN-CONTAINING"/>
    <property type="match status" value="1"/>
</dbReference>
<dbReference type="PROSITE" id="PS50863">
    <property type="entry name" value="B3"/>
    <property type="match status" value="2"/>
</dbReference>
<dbReference type="InterPro" id="IPR050655">
    <property type="entry name" value="Plant_B3_domain"/>
</dbReference>